<dbReference type="PANTHER" id="PTHR43372:SF4">
    <property type="entry name" value="FATTY-ACID AMIDE HYDROLASE 2"/>
    <property type="match status" value="1"/>
</dbReference>
<evidence type="ECO:0000313" key="2">
    <source>
        <dbReference type="EMBL" id="MDC0716601.1"/>
    </source>
</evidence>
<dbReference type="EMBL" id="JAQNDL010000001">
    <property type="protein sequence ID" value="MDC0716601.1"/>
    <property type="molecule type" value="Genomic_DNA"/>
</dbReference>
<dbReference type="InterPro" id="IPR036928">
    <property type="entry name" value="AS_sf"/>
</dbReference>
<dbReference type="Proteomes" id="UP001221686">
    <property type="component" value="Unassembled WGS sequence"/>
</dbReference>
<protein>
    <submittedName>
        <fullName evidence="2">Amidase family protein</fullName>
    </submittedName>
</protein>
<gene>
    <name evidence="2" type="ORF">POL25_06845</name>
</gene>
<dbReference type="Pfam" id="PF01425">
    <property type="entry name" value="Amidase"/>
    <property type="match status" value="2"/>
</dbReference>
<dbReference type="PANTHER" id="PTHR43372">
    <property type="entry name" value="FATTY-ACID AMIDE HYDROLASE"/>
    <property type="match status" value="1"/>
</dbReference>
<dbReference type="InterPro" id="IPR023631">
    <property type="entry name" value="Amidase_dom"/>
</dbReference>
<feature type="domain" description="Amidase" evidence="1">
    <location>
        <begin position="29"/>
        <end position="309"/>
    </location>
</feature>
<dbReference type="Gene3D" id="3.90.1300.10">
    <property type="entry name" value="Amidase signature (AS) domain"/>
    <property type="match status" value="1"/>
</dbReference>
<keyword evidence="3" id="KW-1185">Reference proteome</keyword>
<reference evidence="2 3" key="1">
    <citation type="submission" date="2022-11" db="EMBL/GenBank/DDBJ databases">
        <title>Minimal conservation of predation-associated metabolite biosynthetic gene clusters underscores biosynthetic potential of Myxococcota including descriptions for ten novel species: Archangium lansinium sp. nov., Myxococcus landrumus sp. nov., Nannocystis bai.</title>
        <authorList>
            <person name="Ahearne A."/>
            <person name="Stevens C."/>
            <person name="Dowd S."/>
        </authorList>
    </citation>
    <scope>NUCLEOTIDE SEQUENCE [LARGE SCALE GENOMIC DNA]</scope>
    <source>
        <strain evidence="2 3">BB15-2</strain>
    </source>
</reference>
<accession>A0ABT5DST9</accession>
<organism evidence="2 3">
    <name type="scientific">Nannocystis bainbridge</name>
    <dbReference type="NCBI Taxonomy" id="2995303"/>
    <lineage>
        <taxon>Bacteria</taxon>
        <taxon>Pseudomonadati</taxon>
        <taxon>Myxococcota</taxon>
        <taxon>Polyangia</taxon>
        <taxon>Nannocystales</taxon>
        <taxon>Nannocystaceae</taxon>
        <taxon>Nannocystis</taxon>
    </lineage>
</organism>
<dbReference type="InterPro" id="IPR052739">
    <property type="entry name" value="FAAH2"/>
</dbReference>
<dbReference type="SUPFAM" id="SSF75304">
    <property type="entry name" value="Amidase signature (AS) enzymes"/>
    <property type="match status" value="1"/>
</dbReference>
<evidence type="ECO:0000313" key="3">
    <source>
        <dbReference type="Proteomes" id="UP001221686"/>
    </source>
</evidence>
<evidence type="ECO:0000259" key="1">
    <source>
        <dbReference type="Pfam" id="PF01425"/>
    </source>
</evidence>
<feature type="domain" description="Amidase" evidence="1">
    <location>
        <begin position="334"/>
        <end position="436"/>
    </location>
</feature>
<proteinExistence type="predicted"/>
<name>A0ABT5DST9_9BACT</name>
<comment type="caution">
    <text evidence="2">The sequence shown here is derived from an EMBL/GenBank/DDBJ whole genome shotgun (WGS) entry which is preliminary data.</text>
</comment>
<sequence length="456" mass="47475">MVNFDIDEATAGETARAVTEGKISALEACDAAIARIEARDGSVHAVVVRDFERARAAAQAFDAAGDRRASPLAGVPITVKESHDVAGLPTTWGFAQFASLPVTADSVAVARLKAAGAIVLGKTNVPVALGDWQAANPVYGRTLHPHDPSRTPGGSSGGAAAALATRMVPLELGSDIGGSIRVPAHLCGVFGHKPTYGLVPMQGHAFPTTDGAEFDLAVLGPMARCAADLALALDIVAGPLPGSAYRLALPPPRHASLAEHRVLVLDAHPVAGTDAAVREPIAALAEALAAAGARVLRHHDALPDLTRAHADYRDMLLTILSRGTPNATPVDAHAWMSLKDAQARLARRWQRLFDDIDVVLTPPFGVTAFAHDDRPDWADRRLVIDGAETPYGVQMAWPGLATFPGLPATAAPLGLSRAGLPTGVQIIGDLFADRTTIAFAGLLEQAGLATVPRPPR</sequence>
<dbReference type="RefSeq" id="WP_272085093.1">
    <property type="nucleotide sequence ID" value="NZ_JAQNDL010000001.1"/>
</dbReference>